<proteinExistence type="predicted"/>
<organism evidence="2 3">
    <name type="scientific">Kitasatospora aburaviensis</name>
    <dbReference type="NCBI Taxonomy" id="67265"/>
    <lineage>
        <taxon>Bacteria</taxon>
        <taxon>Bacillati</taxon>
        <taxon>Actinomycetota</taxon>
        <taxon>Actinomycetes</taxon>
        <taxon>Kitasatosporales</taxon>
        <taxon>Streptomycetaceae</taxon>
        <taxon>Kitasatospora</taxon>
    </lineage>
</organism>
<dbReference type="InterPro" id="IPR000073">
    <property type="entry name" value="AB_hydrolase_1"/>
</dbReference>
<feature type="domain" description="AB hydrolase-1" evidence="1">
    <location>
        <begin position="24"/>
        <end position="247"/>
    </location>
</feature>
<keyword evidence="2" id="KW-0378">Hydrolase</keyword>
<dbReference type="PANTHER" id="PTHR43433:SF5">
    <property type="entry name" value="AB HYDROLASE-1 DOMAIN-CONTAINING PROTEIN"/>
    <property type="match status" value="1"/>
</dbReference>
<dbReference type="SUPFAM" id="SSF53474">
    <property type="entry name" value="alpha/beta-Hydrolases"/>
    <property type="match status" value="1"/>
</dbReference>
<dbReference type="PANTHER" id="PTHR43433">
    <property type="entry name" value="HYDROLASE, ALPHA/BETA FOLD FAMILY PROTEIN"/>
    <property type="match status" value="1"/>
</dbReference>
<comment type="caution">
    <text evidence="2">The sequence shown here is derived from an EMBL/GenBank/DDBJ whole genome shotgun (WGS) entry which is preliminary data.</text>
</comment>
<gene>
    <name evidence="2" type="ORF">ACFP0N_31465</name>
</gene>
<dbReference type="Gene3D" id="3.40.50.1820">
    <property type="entry name" value="alpha/beta hydrolase"/>
    <property type="match status" value="1"/>
</dbReference>
<sequence length="260" mass="26997">MNAISTPMHSLSLATEVSGSGPGIVLAHGASGDIPSNFGPLIPILGRDHTVVAPSYPADDTPLQLDRLADALVESAVGAGVETFTVVGYSLGTAVAVRATARHPERVRGLVLAAGFAKADNRLRLLTQLWQDALRHGDLDGFARLALTTGFGTDFVNALPPEALPALVSQVAAAVPAGTPTQARLIAEADTTGDLPSITVPTLVVNATADLLVSPANSRFLAESIRGSEYAELPVGHVLMAEQPEQWHDLVTGFLARHGL</sequence>
<name>A0ABW1F6Q2_9ACTN</name>
<keyword evidence="3" id="KW-1185">Reference proteome</keyword>
<dbReference type="Proteomes" id="UP001596067">
    <property type="component" value="Unassembled WGS sequence"/>
</dbReference>
<dbReference type="EMBL" id="JBHSOD010000058">
    <property type="protein sequence ID" value="MFC5889495.1"/>
    <property type="molecule type" value="Genomic_DNA"/>
</dbReference>
<dbReference type="InterPro" id="IPR029058">
    <property type="entry name" value="AB_hydrolase_fold"/>
</dbReference>
<dbReference type="InterPro" id="IPR050471">
    <property type="entry name" value="AB_hydrolase"/>
</dbReference>
<dbReference type="GO" id="GO:0016787">
    <property type="term" value="F:hydrolase activity"/>
    <property type="evidence" value="ECO:0007669"/>
    <property type="project" value="UniProtKB-KW"/>
</dbReference>
<reference evidence="3" key="1">
    <citation type="journal article" date="2019" name="Int. J. Syst. Evol. Microbiol.">
        <title>The Global Catalogue of Microorganisms (GCM) 10K type strain sequencing project: providing services to taxonomists for standard genome sequencing and annotation.</title>
        <authorList>
            <consortium name="The Broad Institute Genomics Platform"/>
            <consortium name="The Broad Institute Genome Sequencing Center for Infectious Disease"/>
            <person name="Wu L."/>
            <person name="Ma J."/>
        </authorList>
    </citation>
    <scope>NUCLEOTIDE SEQUENCE [LARGE SCALE GENOMIC DNA]</scope>
    <source>
        <strain evidence="3">CGMCC 4.1469</strain>
    </source>
</reference>
<dbReference type="Pfam" id="PF12697">
    <property type="entry name" value="Abhydrolase_6"/>
    <property type="match status" value="1"/>
</dbReference>
<evidence type="ECO:0000259" key="1">
    <source>
        <dbReference type="Pfam" id="PF12697"/>
    </source>
</evidence>
<dbReference type="RefSeq" id="WP_313767562.1">
    <property type="nucleotide sequence ID" value="NZ_BAAAVH010000026.1"/>
</dbReference>
<protein>
    <submittedName>
        <fullName evidence="2">Alpha/beta fold hydrolase</fullName>
    </submittedName>
</protein>
<accession>A0ABW1F6Q2</accession>
<evidence type="ECO:0000313" key="2">
    <source>
        <dbReference type="EMBL" id="MFC5889495.1"/>
    </source>
</evidence>
<evidence type="ECO:0000313" key="3">
    <source>
        <dbReference type="Proteomes" id="UP001596067"/>
    </source>
</evidence>